<comment type="caution">
    <text evidence="1">The sequence shown here is derived from an EMBL/GenBank/DDBJ whole genome shotgun (WGS) entry which is preliminary data.</text>
</comment>
<reference evidence="1 2" key="1">
    <citation type="submission" date="2016-06" db="EMBL/GenBank/DDBJ databases">
        <title>Genome sequence of halotolerant plant growth promoting strain of Halomonas elongata HEK1 isolated from salterns of Rann of Kutch, Gujarat, India.</title>
        <authorList>
            <person name="Gaba S."/>
            <person name="Singh R.N."/>
            <person name="Abrol S."/>
            <person name="Kaushik R."/>
            <person name="Saxena A.K."/>
        </authorList>
    </citation>
    <scope>NUCLEOTIDE SEQUENCE [LARGE SCALE GENOMIC DNA]</scope>
    <source>
        <strain evidence="1 2">HEK1</strain>
    </source>
</reference>
<evidence type="ECO:0000313" key="2">
    <source>
        <dbReference type="Proteomes" id="UP000092504"/>
    </source>
</evidence>
<accession>A0A1B8NXQ2</accession>
<dbReference type="AlphaFoldDB" id="A0A1B8NXQ2"/>
<sequence length="275" mass="30534">MLIHPFTIGSACTRKSDELPGSHMLVAAVNRVSKVAFLGVLKQEVEELAGRDIVESNLATFELGQHPVPGLFIESRKILAVSLLAVPACRGDPLAIDVSRHQRRLIAEQWRGVLVEGPFHVPVRRVAEPALHLPVDENRNIGLQCPGARTIAWNQAIAGGDDETPLIGIEEDRLVITEVGWRDVGGHRQRHATSHTHRRNHHQGPFDETAARRVFELSAHGVFLLKVLLDHGIQVSPGEYFYSRISASSRWLGRRHVHDGRAPSYAMTHSIRPNI</sequence>
<gene>
    <name evidence="1" type="ORF">A8U91_03837</name>
</gene>
<dbReference type="Proteomes" id="UP000092504">
    <property type="component" value="Unassembled WGS sequence"/>
</dbReference>
<evidence type="ECO:0000313" key="1">
    <source>
        <dbReference type="EMBL" id="OBX34777.1"/>
    </source>
</evidence>
<protein>
    <submittedName>
        <fullName evidence="1">Uncharacterized protein</fullName>
    </submittedName>
</protein>
<dbReference type="EMBL" id="MAJD01000002">
    <property type="protein sequence ID" value="OBX34777.1"/>
    <property type="molecule type" value="Genomic_DNA"/>
</dbReference>
<name>A0A1B8NXQ2_HALEL</name>
<proteinExistence type="predicted"/>
<organism evidence="1 2">
    <name type="scientific">Halomonas elongata</name>
    <dbReference type="NCBI Taxonomy" id="2746"/>
    <lineage>
        <taxon>Bacteria</taxon>
        <taxon>Pseudomonadati</taxon>
        <taxon>Pseudomonadota</taxon>
        <taxon>Gammaproteobacteria</taxon>
        <taxon>Oceanospirillales</taxon>
        <taxon>Halomonadaceae</taxon>
        <taxon>Halomonas</taxon>
    </lineage>
</organism>